<dbReference type="Pfam" id="PF12756">
    <property type="entry name" value="zf-C2H2_2"/>
    <property type="match status" value="1"/>
</dbReference>
<organism evidence="3">
    <name type="scientific">Micromonas pusilla</name>
    <name type="common">Picoplanktonic green alga</name>
    <name type="synonym">Chromulina pusilla</name>
    <dbReference type="NCBI Taxonomy" id="38833"/>
    <lineage>
        <taxon>Eukaryota</taxon>
        <taxon>Viridiplantae</taxon>
        <taxon>Chlorophyta</taxon>
        <taxon>Mamiellophyceae</taxon>
        <taxon>Mamiellales</taxon>
        <taxon>Mamiellaceae</taxon>
        <taxon>Micromonas</taxon>
    </lineage>
</organism>
<name>A0A7S0KRB3_MICPS</name>
<feature type="compositionally biased region" description="Acidic residues" evidence="1">
    <location>
        <begin position="297"/>
        <end position="337"/>
    </location>
</feature>
<feature type="domain" description="C2H2-type" evidence="2">
    <location>
        <begin position="397"/>
        <end position="419"/>
    </location>
</feature>
<protein>
    <recommendedName>
        <fullName evidence="2">C2H2-type domain-containing protein</fullName>
    </recommendedName>
</protein>
<dbReference type="GO" id="GO:0030687">
    <property type="term" value="C:preribosome, large subunit precursor"/>
    <property type="evidence" value="ECO:0007669"/>
    <property type="project" value="TreeGrafter"/>
</dbReference>
<dbReference type="GO" id="GO:0042273">
    <property type="term" value="P:ribosomal large subunit biogenesis"/>
    <property type="evidence" value="ECO:0007669"/>
    <property type="project" value="TreeGrafter"/>
</dbReference>
<feature type="region of interest" description="Disordered" evidence="1">
    <location>
        <begin position="625"/>
        <end position="646"/>
    </location>
</feature>
<dbReference type="PANTHER" id="PTHR13182">
    <property type="entry name" value="ZINC FINGER PROTEIN 622"/>
    <property type="match status" value="1"/>
</dbReference>
<feature type="region of interest" description="Disordered" evidence="1">
    <location>
        <begin position="288"/>
        <end position="350"/>
    </location>
</feature>
<dbReference type="EMBL" id="HBEV01009406">
    <property type="protein sequence ID" value="CAD8589780.1"/>
    <property type="molecule type" value="Transcribed_RNA"/>
</dbReference>
<accession>A0A7S0KRB3</accession>
<evidence type="ECO:0000313" key="3">
    <source>
        <dbReference type="EMBL" id="CAD8589780.1"/>
    </source>
</evidence>
<feature type="compositionally biased region" description="Low complexity" evidence="1">
    <location>
        <begin position="20"/>
        <end position="33"/>
    </location>
</feature>
<dbReference type="AlphaFoldDB" id="A0A7S0KRB3"/>
<evidence type="ECO:0000259" key="2">
    <source>
        <dbReference type="PROSITE" id="PS00028"/>
    </source>
</evidence>
<reference evidence="3" key="1">
    <citation type="submission" date="2021-01" db="EMBL/GenBank/DDBJ databases">
        <authorList>
            <person name="Corre E."/>
            <person name="Pelletier E."/>
            <person name="Niang G."/>
            <person name="Scheremetjew M."/>
            <person name="Finn R."/>
            <person name="Kale V."/>
            <person name="Holt S."/>
            <person name="Cochrane G."/>
            <person name="Meng A."/>
            <person name="Brown T."/>
            <person name="Cohen L."/>
        </authorList>
    </citation>
    <scope>NUCLEOTIDE SEQUENCE</scope>
    <source>
        <strain evidence="3">CCMP494</strain>
    </source>
</reference>
<dbReference type="InterPro" id="IPR041661">
    <property type="entry name" value="ZN622/Rei1/Reh1_Znf-C2H2"/>
</dbReference>
<dbReference type="InterPro" id="IPR040025">
    <property type="entry name" value="Znf622/Rei1/Reh1"/>
</dbReference>
<sequence length="646" mass="70541">MSARRAVTTLGRALGGAVSARGAAPRAEGGAPALSSFGAERVGGVGWDHRPRAVDPASWSHRAWSSFHATSRAEDAENDSDRAGPATLGARRAVPGASSFAAPIAARHPTSRARSSAAGEVTEAADDDTAGAAVDARPDGVEYEAALAETVRMVKLLSLASLGATIAGTPLLLELASPDLPANAKLTVSLVVDTFGAFTTGLLQWFVSPYVLKMRMADDDTVAVEKLTLFARTYEEKFAVAAMREAETTRPLVTWEADGKLHYVEMGRVPRYLYDRLDLERFDAQARAEKHAKERNEEDEEDDDELGPLPGEDEDAAGGDSENDSEWETDEDDDENAPFEPRPCESLFDGAELETVHDNVEYMRRTHGFVFPYRGNLMDPEGIIGYLQRKIYRARQCVFCGRKFGTLEGVRGHMRDKGHAKIRFEPPEVFKASVAAARGLTPEEIEDINHVPEYSEFYDFTENAQALVDAATFDTFDKGGLELVLKSGKQLGHRSYRRYYRQKFRNDYVAKGSKSDERRAGAVAVATRVARKETQRKQHEIAVRSMRLAKAGASKALAAQYGTKAQFADNKARRAIVHHWGAGGGGSHYHTAGSKQFQKGVRIKGVISRHSKQGAKMQAARVQKARNKANRGTASVAVLRSGTRKG</sequence>
<dbReference type="PANTHER" id="PTHR13182:SF8">
    <property type="entry name" value="CYTOPLASMIC 60S SUBUNIT BIOGENESIS FACTOR ZNF622"/>
    <property type="match status" value="1"/>
</dbReference>
<feature type="region of interest" description="Disordered" evidence="1">
    <location>
        <begin position="1"/>
        <end position="38"/>
    </location>
</feature>
<proteinExistence type="predicted"/>
<dbReference type="PROSITE" id="PS00028">
    <property type="entry name" value="ZINC_FINGER_C2H2_1"/>
    <property type="match status" value="1"/>
</dbReference>
<dbReference type="InterPro" id="IPR013087">
    <property type="entry name" value="Znf_C2H2_type"/>
</dbReference>
<feature type="region of interest" description="Disordered" evidence="1">
    <location>
        <begin position="105"/>
        <end position="132"/>
    </location>
</feature>
<evidence type="ECO:0000256" key="1">
    <source>
        <dbReference type="SAM" id="MobiDB-lite"/>
    </source>
</evidence>
<gene>
    <name evidence="3" type="ORF">MSP1404_LOCUS7184</name>
</gene>